<dbReference type="AlphaFoldDB" id="A0A4R6TPP9"/>
<dbReference type="GO" id="GO:0032259">
    <property type="term" value="P:methylation"/>
    <property type="evidence" value="ECO:0007669"/>
    <property type="project" value="UniProtKB-KW"/>
</dbReference>
<proteinExistence type="predicted"/>
<dbReference type="GO" id="GO:0004808">
    <property type="term" value="F:tRNA (5-methylaminomethyl-2-thiouridylate)(34)-methyltransferase activity"/>
    <property type="evidence" value="ECO:0007669"/>
    <property type="project" value="InterPro"/>
</dbReference>
<sequence>MFIKNGLKYVDVENISILEIGFGTGLNCFITLLEADKKVDYVGVEAYPVAKEEVEKLNYVSELEAENKQILFEKIHEVSWEEQHKITPNFSLTKRKQFFTEITDENCFDLIYFDAFGARVQPDLWTEDIFKIMFAALKPDGVLVTYSAKGSVRRAMQAVGFEVERLPGPPGKREMLRGVKYLV</sequence>
<dbReference type="InterPro" id="IPR008471">
    <property type="entry name" value="MnmC-like_methylTransf"/>
</dbReference>
<evidence type="ECO:0000259" key="1">
    <source>
        <dbReference type="Pfam" id="PF05430"/>
    </source>
</evidence>
<dbReference type="Proteomes" id="UP000295390">
    <property type="component" value="Unassembled WGS sequence"/>
</dbReference>
<name>A0A4R6TPP9_9FLAO</name>
<organism evidence="2 3">
    <name type="scientific">Tenacibaculum caenipelagi</name>
    <dbReference type="NCBI Taxonomy" id="1325435"/>
    <lineage>
        <taxon>Bacteria</taxon>
        <taxon>Pseudomonadati</taxon>
        <taxon>Bacteroidota</taxon>
        <taxon>Flavobacteriia</taxon>
        <taxon>Flavobacteriales</taxon>
        <taxon>Flavobacteriaceae</taxon>
        <taxon>Tenacibaculum</taxon>
    </lineage>
</organism>
<feature type="domain" description="MnmC-like methyltransferase" evidence="1">
    <location>
        <begin position="97"/>
        <end position="180"/>
    </location>
</feature>
<dbReference type="SUPFAM" id="SSF53335">
    <property type="entry name" value="S-adenosyl-L-methionine-dependent methyltransferases"/>
    <property type="match status" value="1"/>
</dbReference>
<evidence type="ECO:0000313" key="2">
    <source>
        <dbReference type="EMBL" id="TDQ30269.1"/>
    </source>
</evidence>
<reference evidence="2 3" key="1">
    <citation type="submission" date="2019-03" db="EMBL/GenBank/DDBJ databases">
        <title>Genomic Encyclopedia of Type Strains, Phase III (KMG-III): the genomes of soil and plant-associated and newly described type strains.</title>
        <authorList>
            <person name="Whitman W."/>
        </authorList>
    </citation>
    <scope>NUCLEOTIDE SEQUENCE [LARGE SCALE GENOMIC DNA]</scope>
    <source>
        <strain evidence="2 3">CECT 8283</strain>
    </source>
</reference>
<dbReference type="PANTHER" id="PTHR39963:SF1">
    <property type="entry name" value="MNMC-LIKE METHYLTRANSFERASE DOMAIN-CONTAINING PROTEIN"/>
    <property type="match status" value="1"/>
</dbReference>
<evidence type="ECO:0000313" key="3">
    <source>
        <dbReference type="Proteomes" id="UP000295390"/>
    </source>
</evidence>
<keyword evidence="2" id="KW-0489">Methyltransferase</keyword>
<comment type="caution">
    <text evidence="2">The sequence shown here is derived from an EMBL/GenBank/DDBJ whole genome shotgun (WGS) entry which is preliminary data.</text>
</comment>
<dbReference type="Gene3D" id="3.40.50.150">
    <property type="entry name" value="Vaccinia Virus protein VP39"/>
    <property type="match status" value="1"/>
</dbReference>
<dbReference type="EMBL" id="SNYH01000001">
    <property type="protein sequence ID" value="TDQ30269.1"/>
    <property type="molecule type" value="Genomic_DNA"/>
</dbReference>
<dbReference type="InterPro" id="IPR029063">
    <property type="entry name" value="SAM-dependent_MTases_sf"/>
</dbReference>
<dbReference type="NCBIfam" id="NF033855">
    <property type="entry name" value="tRNA_MNMC2"/>
    <property type="match status" value="1"/>
</dbReference>
<accession>A0A4R6TPP9</accession>
<dbReference type="GO" id="GO:0016645">
    <property type="term" value="F:oxidoreductase activity, acting on the CH-NH group of donors"/>
    <property type="evidence" value="ECO:0007669"/>
    <property type="project" value="InterPro"/>
</dbReference>
<gene>
    <name evidence="2" type="ORF">DFQ07_0609</name>
</gene>
<keyword evidence="2" id="KW-0808">Transferase</keyword>
<dbReference type="InterPro" id="IPR047785">
    <property type="entry name" value="tRNA_MNMC2"/>
</dbReference>
<keyword evidence="3" id="KW-1185">Reference proteome</keyword>
<dbReference type="PANTHER" id="PTHR39963">
    <property type="entry name" value="SLL0983 PROTEIN"/>
    <property type="match status" value="1"/>
</dbReference>
<dbReference type="Pfam" id="PF05430">
    <property type="entry name" value="Methyltransf_30"/>
    <property type="match status" value="1"/>
</dbReference>
<protein>
    <submittedName>
        <fullName evidence="2">tRNA U34 5-methylaminomethyl-2-thiouridine-forming methyltransferase MnmC</fullName>
    </submittedName>
</protein>